<dbReference type="EMBL" id="MN740174">
    <property type="protein sequence ID" value="QHT92037.1"/>
    <property type="molecule type" value="Genomic_DNA"/>
</dbReference>
<evidence type="ECO:0008006" key="2">
    <source>
        <dbReference type="Google" id="ProtNLM"/>
    </source>
</evidence>
<dbReference type="InterPro" id="IPR015797">
    <property type="entry name" value="NUDIX_hydrolase-like_dom_sf"/>
</dbReference>
<reference evidence="1" key="1">
    <citation type="journal article" date="2020" name="Nature">
        <title>Giant virus diversity and host interactions through global metagenomics.</title>
        <authorList>
            <person name="Schulz F."/>
            <person name="Roux S."/>
            <person name="Paez-Espino D."/>
            <person name="Jungbluth S."/>
            <person name="Walsh D.A."/>
            <person name="Denef V.J."/>
            <person name="McMahon K.D."/>
            <person name="Konstantinidis K.T."/>
            <person name="Eloe-Fadrosh E.A."/>
            <person name="Kyrpides N.C."/>
            <person name="Woyke T."/>
        </authorList>
    </citation>
    <scope>NUCLEOTIDE SEQUENCE</scope>
    <source>
        <strain evidence="1">GVMAG-M-3300023184-86</strain>
    </source>
</reference>
<dbReference type="SUPFAM" id="SSF55811">
    <property type="entry name" value="Nudix"/>
    <property type="match status" value="1"/>
</dbReference>
<dbReference type="Gene3D" id="3.90.79.10">
    <property type="entry name" value="Nucleoside Triphosphate Pyrophosphohydrolase"/>
    <property type="match status" value="1"/>
</dbReference>
<dbReference type="AlphaFoldDB" id="A0A6C0IJH6"/>
<proteinExistence type="predicted"/>
<sequence>MGAGVLPTTMINGKLYFLFGKENQFEDTAPGFSDFGGGTDNNETFLETAVREGGEELTGFLGTDNDLKKMLKKHGTFNIDYKGESDKYGTYRCHIFPMVYDPMLPFYYNNNQKFIQKRLDSNIIRKSRIFEKTEIKWVCVDDLMKILKQFRSFFQNIVKVILENRPTIEKFIKSGLKKTGKNKTLKNRKG</sequence>
<name>A0A6C0IJH6_9ZZZZ</name>
<organism evidence="1">
    <name type="scientific">viral metagenome</name>
    <dbReference type="NCBI Taxonomy" id="1070528"/>
    <lineage>
        <taxon>unclassified sequences</taxon>
        <taxon>metagenomes</taxon>
        <taxon>organismal metagenomes</taxon>
    </lineage>
</organism>
<protein>
    <recommendedName>
        <fullName evidence="2">Nudix hydrolase domain-containing protein</fullName>
    </recommendedName>
</protein>
<evidence type="ECO:0000313" key="1">
    <source>
        <dbReference type="EMBL" id="QHT92037.1"/>
    </source>
</evidence>
<accession>A0A6C0IJH6</accession>